<accession>A0A6F8YA98</accession>
<keyword evidence="2" id="KW-1185">Reference proteome</keyword>
<dbReference type="RefSeq" id="WP_173153028.1">
    <property type="nucleotide sequence ID" value="NZ_AP022871.1"/>
</dbReference>
<proteinExistence type="predicted"/>
<reference evidence="1 2" key="2">
    <citation type="submission" date="2020-03" db="EMBL/GenBank/DDBJ databases">
        <authorList>
            <person name="Ichikawa N."/>
            <person name="Kimura A."/>
            <person name="Kitahashi Y."/>
            <person name="Uohara A."/>
        </authorList>
    </citation>
    <scope>NUCLEOTIDE SEQUENCE [LARGE SCALE GENOMIC DNA]</scope>
    <source>
        <strain evidence="1 2">NBRC 105367</strain>
    </source>
</reference>
<name>A0A6F8YA98_9ACTN</name>
<evidence type="ECO:0000313" key="2">
    <source>
        <dbReference type="Proteomes" id="UP000503011"/>
    </source>
</evidence>
<reference evidence="1 2" key="1">
    <citation type="submission" date="2020-03" db="EMBL/GenBank/DDBJ databases">
        <title>Whole genome shotgun sequence of Phytohabitans suffuscus NBRC 105367.</title>
        <authorList>
            <person name="Komaki H."/>
            <person name="Tamura T."/>
        </authorList>
    </citation>
    <scope>NUCLEOTIDE SEQUENCE [LARGE SCALE GENOMIC DNA]</scope>
    <source>
        <strain evidence="1 2">NBRC 105367</strain>
    </source>
</reference>
<dbReference type="InterPro" id="IPR012349">
    <property type="entry name" value="Split_barrel_FMN-bd"/>
</dbReference>
<organism evidence="1 2">
    <name type="scientific">Phytohabitans suffuscus</name>
    <dbReference type="NCBI Taxonomy" id="624315"/>
    <lineage>
        <taxon>Bacteria</taxon>
        <taxon>Bacillati</taxon>
        <taxon>Actinomycetota</taxon>
        <taxon>Actinomycetes</taxon>
        <taxon>Micromonosporales</taxon>
        <taxon>Micromonosporaceae</taxon>
    </lineage>
</organism>
<gene>
    <name evidence="1" type="ORF">Psuf_003390</name>
</gene>
<dbReference type="AlphaFoldDB" id="A0A6F8YA98"/>
<evidence type="ECO:0000313" key="1">
    <source>
        <dbReference type="EMBL" id="BCB83026.1"/>
    </source>
</evidence>
<dbReference type="EMBL" id="AP022871">
    <property type="protein sequence ID" value="BCB83026.1"/>
    <property type="molecule type" value="Genomic_DNA"/>
</dbReference>
<protein>
    <submittedName>
        <fullName evidence="1">Uncharacterized protein</fullName>
    </submittedName>
</protein>
<dbReference type="Gene3D" id="2.30.110.10">
    <property type="entry name" value="Electron Transport, Fmn-binding Protein, Chain A"/>
    <property type="match status" value="1"/>
</dbReference>
<dbReference type="SUPFAM" id="SSF50475">
    <property type="entry name" value="FMN-binding split barrel"/>
    <property type="match status" value="1"/>
</dbReference>
<dbReference type="Proteomes" id="UP000503011">
    <property type="component" value="Chromosome"/>
</dbReference>
<dbReference type="KEGG" id="psuu:Psuf_003390"/>
<sequence length="170" mass="18001">MSVVVERRCSSEAIWRVLGKASFAVLSHVTPSGEPRSSGVVYRLVGHRLYVAVGEDSWKARHIAADGRVAVTVPVRRGGIMSLLLPIPPATISFAAMAAVHPPGPLPAGPIAEQLGPLLPPQRLESTCLVEIEPRGHFVTYGIGVPLTRMRIPDLARARVPVADAGPAVS</sequence>